<protein>
    <submittedName>
        <fullName evidence="6">HlyD family secretion protein</fullName>
    </submittedName>
</protein>
<evidence type="ECO:0000256" key="3">
    <source>
        <dbReference type="ARBA" id="ARBA00022989"/>
    </source>
</evidence>
<reference evidence="6 7" key="1">
    <citation type="submission" date="2018-10" db="EMBL/GenBank/DDBJ databases">
        <title>Genomic Encyclopedia of Type Strains, Phase IV (KMG-IV): sequencing the most valuable type-strain genomes for metagenomic binning, comparative biology and taxonomic classification.</title>
        <authorList>
            <person name="Goeker M."/>
        </authorList>
    </citation>
    <scope>NUCLEOTIDE SEQUENCE [LARGE SCALE GENOMIC DNA]</scope>
    <source>
        <strain evidence="6 7">DSM 25080</strain>
    </source>
</reference>
<accession>A0A3M0A632</accession>
<keyword evidence="4 5" id="KW-0472">Membrane</keyword>
<comment type="caution">
    <text evidence="6">The sequence shown here is derived from an EMBL/GenBank/DDBJ whole genome shotgun (WGS) entry which is preliminary data.</text>
</comment>
<dbReference type="GO" id="GO:0016020">
    <property type="term" value="C:membrane"/>
    <property type="evidence" value="ECO:0007669"/>
    <property type="project" value="UniProtKB-SubCell"/>
</dbReference>
<keyword evidence="3 5" id="KW-1133">Transmembrane helix</keyword>
<proteinExistence type="predicted"/>
<gene>
    <name evidence="6" type="ORF">DFR27_1604</name>
</gene>
<dbReference type="RefSeq" id="WP_121876915.1">
    <property type="nucleotide sequence ID" value="NZ_REFJ01000003.1"/>
</dbReference>
<dbReference type="InterPro" id="IPR050739">
    <property type="entry name" value="MFP"/>
</dbReference>
<dbReference type="Gene3D" id="2.40.50.100">
    <property type="match status" value="1"/>
</dbReference>
<evidence type="ECO:0000256" key="4">
    <source>
        <dbReference type="ARBA" id="ARBA00023136"/>
    </source>
</evidence>
<name>A0A3M0A632_9GAMM</name>
<comment type="subcellular location">
    <subcellularLocation>
        <location evidence="1">Membrane</location>
        <topology evidence="1">Single-pass membrane protein</topology>
    </subcellularLocation>
</comment>
<dbReference type="EMBL" id="REFJ01000003">
    <property type="protein sequence ID" value="RMA80240.1"/>
    <property type="molecule type" value="Genomic_DNA"/>
</dbReference>
<evidence type="ECO:0000313" key="7">
    <source>
        <dbReference type="Proteomes" id="UP000267187"/>
    </source>
</evidence>
<keyword evidence="2 5" id="KW-0812">Transmembrane</keyword>
<dbReference type="PANTHER" id="PTHR30386:SF26">
    <property type="entry name" value="TRANSPORT PROTEIN COMB"/>
    <property type="match status" value="1"/>
</dbReference>
<keyword evidence="7" id="KW-1185">Reference proteome</keyword>
<feature type="transmembrane region" description="Helical" evidence="5">
    <location>
        <begin position="29"/>
        <end position="50"/>
    </location>
</feature>
<evidence type="ECO:0000256" key="5">
    <source>
        <dbReference type="SAM" id="Phobius"/>
    </source>
</evidence>
<dbReference type="Proteomes" id="UP000267187">
    <property type="component" value="Unassembled WGS sequence"/>
</dbReference>
<sequence>MGNIFRQQAIEARESHFCARINYRSPWRLELAAICVAVVFVLFVVIVAAWRFPDYRSFPARVFAAQPAVEIRSDAAAYISKLSIRPGEKVTQGQVVAELRSWMVGQAGRSVVREQQDALLAELHGEVAQLELQRQARLRQWTATQTQITQLNRLLTDMARLRELRVDEHRRVKARYVAAQTLSERGWLANANLDQEKGQLDTAEIQLIESVNNLHHHYQQLEALHQRQWQLVEQQDSDQLSFQSRQRAIHQQIYTLESNDHLTIVAPEDGIVDWMPVREGQLVDSQALLFSLAPGQQDYRVKFILSADERYRVGLTTPVKLRLAGERGRQLGLIDAALTTLASSSVITDSGQGYWAEAVIRSDSLAASHLVDGLPVTVDVELSQATLLERAWQHLPLERVNL</sequence>
<dbReference type="AlphaFoldDB" id="A0A3M0A632"/>
<evidence type="ECO:0000256" key="1">
    <source>
        <dbReference type="ARBA" id="ARBA00004167"/>
    </source>
</evidence>
<organism evidence="6 7">
    <name type="scientific">Umboniibacter marinipuniceus</name>
    <dbReference type="NCBI Taxonomy" id="569599"/>
    <lineage>
        <taxon>Bacteria</taxon>
        <taxon>Pseudomonadati</taxon>
        <taxon>Pseudomonadota</taxon>
        <taxon>Gammaproteobacteria</taxon>
        <taxon>Cellvibrionales</taxon>
        <taxon>Cellvibrionaceae</taxon>
        <taxon>Umboniibacter</taxon>
    </lineage>
</organism>
<evidence type="ECO:0000313" key="6">
    <source>
        <dbReference type="EMBL" id="RMA80240.1"/>
    </source>
</evidence>
<evidence type="ECO:0000256" key="2">
    <source>
        <dbReference type="ARBA" id="ARBA00022692"/>
    </source>
</evidence>
<dbReference type="PANTHER" id="PTHR30386">
    <property type="entry name" value="MEMBRANE FUSION SUBUNIT OF EMRAB-TOLC MULTIDRUG EFFLUX PUMP"/>
    <property type="match status" value="1"/>
</dbReference>